<reference evidence="1 2" key="1">
    <citation type="submission" date="2016-10" db="EMBL/GenBank/DDBJ databases">
        <title>The Draft Genome Sequence of Actinokineospora bangkokensis 44EHWT reveals the biosynthetic pathway of antifungal compounds Thailandins with unusual extender unit butylmalonyl-CoA.</title>
        <authorList>
            <person name="Greule A."/>
            <person name="Intra B."/>
            <person name="Flemming S."/>
            <person name="Rommel M.G."/>
            <person name="Panbangred W."/>
            <person name="Bechthold A."/>
        </authorList>
    </citation>
    <scope>NUCLEOTIDE SEQUENCE [LARGE SCALE GENOMIC DNA]</scope>
    <source>
        <strain evidence="1 2">44EHW</strain>
    </source>
</reference>
<accession>A0A1Q9LQW1</accession>
<dbReference type="STRING" id="1193682.BJP25_11685"/>
<organism evidence="1 2">
    <name type="scientific">Actinokineospora bangkokensis</name>
    <dbReference type="NCBI Taxonomy" id="1193682"/>
    <lineage>
        <taxon>Bacteria</taxon>
        <taxon>Bacillati</taxon>
        <taxon>Actinomycetota</taxon>
        <taxon>Actinomycetes</taxon>
        <taxon>Pseudonocardiales</taxon>
        <taxon>Pseudonocardiaceae</taxon>
        <taxon>Actinokineospora</taxon>
    </lineage>
</organism>
<protein>
    <recommendedName>
        <fullName evidence="3">HhH-GPD domain-containing protein</fullName>
    </recommendedName>
</protein>
<proteinExistence type="predicted"/>
<evidence type="ECO:0000313" key="2">
    <source>
        <dbReference type="Proteomes" id="UP000186040"/>
    </source>
</evidence>
<name>A0A1Q9LQW1_9PSEU</name>
<comment type="caution">
    <text evidence="1">The sequence shown here is derived from an EMBL/GenBank/DDBJ whole genome shotgun (WGS) entry which is preliminary data.</text>
</comment>
<evidence type="ECO:0000313" key="1">
    <source>
        <dbReference type="EMBL" id="OLR94415.1"/>
    </source>
</evidence>
<dbReference type="SUPFAM" id="SSF48150">
    <property type="entry name" value="DNA-glycosylase"/>
    <property type="match status" value="1"/>
</dbReference>
<sequence>MRRLRTSRGPPVTAVTLMTDHPAWCPSPSAADTWVRAVHTLDGPVGVVARAGHRPDAGALRVDIVDPAAIGGDPVLTGPLRVAGPVVRVRTPDLWESVSTAAVRQVIKATQARKLHRALCQAHGTPVGTDAGTAWAFPRPEVVLGLTDADFAGLRMTFFRTALRAAAEAVTKRGEEWSALPADELVPALCTIPRIGPWSAGAAVADHTNRFDLYPYGDLAVRTWAARLAPSIDWPADEKAFAARWASMTGDHLSDLTLLTLAWGVRHATGGAV</sequence>
<dbReference type="Gene3D" id="1.10.340.30">
    <property type="entry name" value="Hypothetical protein, domain 2"/>
    <property type="match status" value="1"/>
</dbReference>
<evidence type="ECO:0008006" key="3">
    <source>
        <dbReference type="Google" id="ProtNLM"/>
    </source>
</evidence>
<dbReference type="AlphaFoldDB" id="A0A1Q9LQW1"/>
<dbReference type="Proteomes" id="UP000186040">
    <property type="component" value="Unassembled WGS sequence"/>
</dbReference>
<dbReference type="EMBL" id="MKQR01000007">
    <property type="protein sequence ID" value="OLR94415.1"/>
    <property type="molecule type" value="Genomic_DNA"/>
</dbReference>
<dbReference type="GO" id="GO:0006281">
    <property type="term" value="P:DNA repair"/>
    <property type="evidence" value="ECO:0007669"/>
    <property type="project" value="InterPro"/>
</dbReference>
<dbReference type="GO" id="GO:0003824">
    <property type="term" value="F:catalytic activity"/>
    <property type="evidence" value="ECO:0007669"/>
    <property type="project" value="InterPro"/>
</dbReference>
<dbReference type="InterPro" id="IPR011257">
    <property type="entry name" value="DNA_glycosylase"/>
</dbReference>
<gene>
    <name evidence="1" type="ORF">BJP25_11685</name>
</gene>
<keyword evidence="2" id="KW-1185">Reference proteome</keyword>